<proteinExistence type="predicted"/>
<dbReference type="STRING" id="1842727.RD110_23785"/>
<keyword evidence="2" id="KW-0378">Hydrolase</keyword>
<dbReference type="PANTHER" id="PTHR43433:SF10">
    <property type="entry name" value="AB HYDROLASE-1 DOMAIN-CONTAINING PROTEIN"/>
    <property type="match status" value="1"/>
</dbReference>
<dbReference type="PANTHER" id="PTHR43433">
    <property type="entry name" value="HYDROLASE, ALPHA/BETA FOLD FAMILY PROTEIN"/>
    <property type="match status" value="1"/>
</dbReference>
<evidence type="ECO:0000313" key="3">
    <source>
        <dbReference type="Proteomes" id="UP000186609"/>
    </source>
</evidence>
<feature type="domain" description="AB hydrolase-1" evidence="1">
    <location>
        <begin position="23"/>
        <end position="179"/>
    </location>
</feature>
<dbReference type="InterPro" id="IPR000073">
    <property type="entry name" value="AB_hydrolase_1"/>
</dbReference>
<reference evidence="2 3" key="1">
    <citation type="submission" date="2017-01" db="EMBL/GenBank/DDBJ databases">
        <authorList>
            <person name="Mah S.A."/>
            <person name="Swanson W.J."/>
            <person name="Moy G.W."/>
            <person name="Vacquier V.D."/>
        </authorList>
    </citation>
    <scope>NUCLEOTIDE SEQUENCE [LARGE SCALE GENOMIC DNA]</scope>
    <source>
        <strain evidence="2 3">DCY110</strain>
    </source>
</reference>
<gene>
    <name evidence="2" type="ORF">RD110_23785</name>
</gene>
<dbReference type="EMBL" id="CP019236">
    <property type="protein sequence ID" value="APW39851.1"/>
    <property type="molecule type" value="Genomic_DNA"/>
</dbReference>
<dbReference type="SUPFAM" id="SSF53474">
    <property type="entry name" value="alpha/beta-Hydrolases"/>
    <property type="match status" value="1"/>
</dbReference>
<dbReference type="OrthoDB" id="9780765at2"/>
<organism evidence="2 3">
    <name type="scientific">Rhodoferax koreensis</name>
    <dbReference type="NCBI Taxonomy" id="1842727"/>
    <lineage>
        <taxon>Bacteria</taxon>
        <taxon>Pseudomonadati</taxon>
        <taxon>Pseudomonadota</taxon>
        <taxon>Betaproteobacteria</taxon>
        <taxon>Burkholderiales</taxon>
        <taxon>Comamonadaceae</taxon>
        <taxon>Rhodoferax</taxon>
    </lineage>
</organism>
<protein>
    <submittedName>
        <fullName evidence="2">Alpha/beta hydrolase</fullName>
    </submittedName>
</protein>
<dbReference type="Pfam" id="PF00561">
    <property type="entry name" value="Abhydrolase_1"/>
    <property type="match status" value="1"/>
</dbReference>
<dbReference type="GO" id="GO:0016787">
    <property type="term" value="F:hydrolase activity"/>
    <property type="evidence" value="ECO:0007669"/>
    <property type="project" value="UniProtKB-KW"/>
</dbReference>
<dbReference type="AlphaFoldDB" id="A0A1P8K1M9"/>
<accession>A0A1P8K1M9</accession>
<dbReference type="InterPro" id="IPR029058">
    <property type="entry name" value="AB_hydrolase_fold"/>
</dbReference>
<dbReference type="RefSeq" id="WP_076202654.1">
    <property type="nucleotide sequence ID" value="NZ_CP019236.1"/>
</dbReference>
<keyword evidence="3" id="KW-1185">Reference proteome</keyword>
<dbReference type="Gene3D" id="3.40.50.1820">
    <property type="entry name" value="alpha/beta hydrolase"/>
    <property type="match status" value="1"/>
</dbReference>
<dbReference type="InterPro" id="IPR050471">
    <property type="entry name" value="AB_hydrolase"/>
</dbReference>
<evidence type="ECO:0000259" key="1">
    <source>
        <dbReference type="Pfam" id="PF00561"/>
    </source>
</evidence>
<sequence>MPIAELRHARIHYEVYGPANGFPLLLLAPGGLRSHVGLWRHTHEGLPRPWPDPTTVFAQDYRVIAIDQRNAGRSTADIGPDDGWHTYAADHLGVLDHLGIDRFHVLGACIGTSFALKLIELAPERVASAVLQQPIGLTAANAPLRLESFEVWARGLRQRQPGLSEARLQALFHHLFGQSDFVYCVSRDFVRRTGTPLLVLPGDDVHHPVEIAEEIAALAPHAEVLPHWKGAANRQAYIDGIGSFLARASQLQHA</sequence>
<dbReference type="Proteomes" id="UP000186609">
    <property type="component" value="Chromosome"/>
</dbReference>
<dbReference type="KEGG" id="rhy:RD110_23785"/>
<evidence type="ECO:0000313" key="2">
    <source>
        <dbReference type="EMBL" id="APW39851.1"/>
    </source>
</evidence>
<name>A0A1P8K1M9_9BURK</name>